<proteinExistence type="predicted"/>
<name>A0A2S8GQM4_9BACT</name>
<comment type="caution">
    <text evidence="3">The sequence shown here is derived from an EMBL/GenBank/DDBJ whole genome shotgun (WGS) entry which is preliminary data.</text>
</comment>
<dbReference type="Proteomes" id="UP000237819">
    <property type="component" value="Unassembled WGS sequence"/>
</dbReference>
<feature type="region of interest" description="Disordered" evidence="2">
    <location>
        <begin position="1"/>
        <end position="22"/>
    </location>
</feature>
<dbReference type="AlphaFoldDB" id="A0A2S8GQM4"/>
<dbReference type="Gene3D" id="3.40.50.300">
    <property type="entry name" value="P-loop containing nucleotide triphosphate hydrolases"/>
    <property type="match status" value="1"/>
</dbReference>
<dbReference type="InterPro" id="IPR027417">
    <property type="entry name" value="P-loop_NTPase"/>
</dbReference>
<evidence type="ECO:0000256" key="2">
    <source>
        <dbReference type="SAM" id="MobiDB-lite"/>
    </source>
</evidence>
<feature type="region of interest" description="Disordered" evidence="2">
    <location>
        <begin position="508"/>
        <end position="594"/>
    </location>
</feature>
<feature type="region of interest" description="Disordered" evidence="2">
    <location>
        <begin position="131"/>
        <end position="164"/>
    </location>
</feature>
<accession>A0A2S8GQM4</accession>
<evidence type="ECO:0000313" key="4">
    <source>
        <dbReference type="Proteomes" id="UP000237819"/>
    </source>
</evidence>
<protein>
    <recommendedName>
        <fullName evidence="5">DNA helicase DnaB-like N-terminal domain-containing protein</fullName>
    </recommendedName>
</protein>
<organism evidence="3 4">
    <name type="scientific">Blastopirellula marina</name>
    <dbReference type="NCBI Taxonomy" id="124"/>
    <lineage>
        <taxon>Bacteria</taxon>
        <taxon>Pseudomonadati</taxon>
        <taxon>Planctomycetota</taxon>
        <taxon>Planctomycetia</taxon>
        <taxon>Pirellulales</taxon>
        <taxon>Pirellulaceae</taxon>
        <taxon>Blastopirellula</taxon>
    </lineage>
</organism>
<reference evidence="3 4" key="1">
    <citation type="submission" date="2018-02" db="EMBL/GenBank/DDBJ databases">
        <title>Comparative genomes isolates from brazilian mangrove.</title>
        <authorList>
            <person name="Araujo J.E."/>
            <person name="Taketani R.G."/>
            <person name="Silva M.C.P."/>
            <person name="Loureco M.V."/>
            <person name="Andreote F.D."/>
        </authorList>
    </citation>
    <scope>NUCLEOTIDE SEQUENCE [LARGE SCALE GENOMIC DNA]</scope>
    <source>
        <strain evidence="3 4">Nap-Phe MGV</strain>
    </source>
</reference>
<dbReference type="RefSeq" id="WP_105334828.1">
    <property type="nucleotide sequence ID" value="NZ_PUHZ01000008.1"/>
</dbReference>
<evidence type="ECO:0000313" key="3">
    <source>
        <dbReference type="EMBL" id="PQO46702.1"/>
    </source>
</evidence>
<dbReference type="EMBL" id="PUHZ01000008">
    <property type="protein sequence ID" value="PQO46702.1"/>
    <property type="molecule type" value="Genomic_DNA"/>
</dbReference>
<dbReference type="SUPFAM" id="SSF52540">
    <property type="entry name" value="P-loop containing nucleoside triphosphate hydrolases"/>
    <property type="match status" value="1"/>
</dbReference>
<sequence length="594" mass="64766">MRKSKTRRLAERAKRRKKERSPMELTVALPAAEQLEAKWLRCALSQPDRLQQDRWPPEVFVSLDHRHIYAALQTLQAADVPFDDLEQLLTVLEQRGCQRPTAIVALQGIMSSGGAAADYQQYVDQLQKRLPGDGARADKSAANSGEIDRGDVESGDVDGGERPVENPFQTLTTAQLLAQQTPRQWLFSQVLAGREPTVIVGPSKTLKSSLAVDLCAALASGGKFLGEFAAERVFRTGFVSCAEQGRALTDLAERWQAARAATPDLTNLMWSLTVDDPTDPERLDQLSEWIVAQQLEVVVIDPLRLRSTNKRNQAAAIETLARRCLDAGATPIFCVPTPKERKPGKLDASILAGSLDFAQQWLLVNHRQTPQPCSGRHQLWLTIGGYAGQGGQWGVDVDEGRLTDAGGRKWEVTLQAAESLHGEADRLAEEPLHQRLRTQIRLAITALDGGMATKSRIRSSCGMNGAKFAQTWNRMFADGDLDAVPVDDKEPFPRYRLTDPIVVKKKEAVRSDRPTAAIASQAPPPTGAGEARAAEVRPAAEKKEAAVRSGSRAAEEKIRSGPVLSARPTPAATEIRANRPAERPVSQLSPGSPG</sequence>
<keyword evidence="1" id="KW-0639">Primosome</keyword>
<dbReference type="GO" id="GO:1990077">
    <property type="term" value="C:primosome complex"/>
    <property type="evidence" value="ECO:0007669"/>
    <property type="project" value="UniProtKB-KW"/>
</dbReference>
<dbReference type="InterPro" id="IPR016136">
    <property type="entry name" value="DNA_helicase_N/primase_C"/>
</dbReference>
<feature type="compositionally biased region" description="Basic and acidic residues" evidence="2">
    <location>
        <begin position="532"/>
        <end position="546"/>
    </location>
</feature>
<feature type="compositionally biased region" description="Basic residues" evidence="2">
    <location>
        <begin position="1"/>
        <end position="19"/>
    </location>
</feature>
<evidence type="ECO:0008006" key="5">
    <source>
        <dbReference type="Google" id="ProtNLM"/>
    </source>
</evidence>
<dbReference type="GO" id="GO:0006269">
    <property type="term" value="P:DNA replication, synthesis of primer"/>
    <property type="evidence" value="ECO:0007669"/>
    <property type="project" value="UniProtKB-KW"/>
</dbReference>
<dbReference type="OrthoDB" id="287530at2"/>
<dbReference type="Pfam" id="PF13481">
    <property type="entry name" value="AAA_25"/>
    <property type="match status" value="1"/>
</dbReference>
<evidence type="ECO:0000256" key="1">
    <source>
        <dbReference type="ARBA" id="ARBA00022515"/>
    </source>
</evidence>
<dbReference type="Gene3D" id="1.10.860.10">
    <property type="entry name" value="DNAb Helicase, Chain A"/>
    <property type="match status" value="1"/>
</dbReference>
<gene>
    <name evidence="3" type="ORF">C5Y93_07660</name>
</gene>